<dbReference type="OrthoDB" id="70376at2759"/>
<comment type="caution">
    <text evidence="9">The sequence shown here is derived from an EMBL/GenBank/DDBJ whole genome shotgun (WGS) entry which is preliminary data.</text>
</comment>
<evidence type="ECO:0000256" key="2">
    <source>
        <dbReference type="ARBA" id="ARBA00022491"/>
    </source>
</evidence>
<feature type="compositionally biased region" description="Basic and acidic residues" evidence="7">
    <location>
        <begin position="1"/>
        <end position="19"/>
    </location>
</feature>
<dbReference type="GO" id="GO:0010468">
    <property type="term" value="P:regulation of gene expression"/>
    <property type="evidence" value="ECO:0007669"/>
    <property type="project" value="UniProtKB-ARBA"/>
</dbReference>
<dbReference type="InterPro" id="IPR013907">
    <property type="entry name" value="Sds3"/>
</dbReference>
<feature type="compositionally biased region" description="Polar residues" evidence="7">
    <location>
        <begin position="41"/>
        <end position="52"/>
    </location>
</feature>
<evidence type="ECO:0000313" key="9">
    <source>
        <dbReference type="EMBL" id="RLN61963.1"/>
    </source>
</evidence>
<feature type="compositionally biased region" description="Basic and acidic residues" evidence="7">
    <location>
        <begin position="267"/>
        <end position="277"/>
    </location>
</feature>
<protein>
    <submittedName>
        <fullName evidence="9">Uncharacterized protein</fullName>
    </submittedName>
</protein>
<feature type="compositionally biased region" description="Basic and acidic residues" evidence="7">
    <location>
        <begin position="70"/>
        <end position="91"/>
    </location>
</feature>
<dbReference type="Proteomes" id="UP000284657">
    <property type="component" value="Unassembled WGS sequence"/>
</dbReference>
<dbReference type="Pfam" id="PF08598">
    <property type="entry name" value="Sds3"/>
    <property type="match status" value="1"/>
</dbReference>
<feature type="compositionally biased region" description="Low complexity" evidence="7">
    <location>
        <begin position="108"/>
        <end position="122"/>
    </location>
</feature>
<name>A0A3F2RPW9_9STRA</name>
<feature type="coiled-coil region" evidence="6">
    <location>
        <begin position="126"/>
        <end position="156"/>
    </location>
</feature>
<feature type="region of interest" description="Disordered" evidence="7">
    <location>
        <begin position="267"/>
        <end position="287"/>
    </location>
</feature>
<sequence length="449" mass="50966">MQRSSRRDRSREPEDEHSSDTATSTRRRSHRSRETRSSAADSTSDGTETDASQLEDAPQRRQRRRSRGRKAAEETRKTREIDNEERQSSHSEDEEGEEDDTDGRKRSLSNLSTTSSTSATTLALEQLTEEQRRARLEQLMEELEQKKRMVEDGTLAEFCRRVAAFKEERNRLLQMTELHKNLQLKNGKDLYEFEVQRAHHLWQNGKDVLKADLLGKADTVMAKLQTEMKALSEPTAKVAKEGTKPEQAKSTSDKTIKPSMIVAAVKEDTEESKKATEAEVEEGEVAEPLETAKGTPVVKRRKMNEATEVLELSDLLPEEAVRLPFDDITADIAAIVGDRKQTTKASIERLPNGGNVPFKLERRKLHCGKYVFEDGDEVVIESPLVHENYTGTISSITDDAIYIKLPSDQKVRIFLPHLERRRCEIKPLLRGSIATGSLQSMGWTEYEPF</sequence>
<evidence type="ECO:0000256" key="4">
    <source>
        <dbReference type="ARBA" id="ARBA00023163"/>
    </source>
</evidence>
<feature type="compositionally biased region" description="Basic residues" evidence="7">
    <location>
        <begin position="60"/>
        <end position="69"/>
    </location>
</feature>
<keyword evidence="3" id="KW-0805">Transcription regulation</keyword>
<evidence type="ECO:0000256" key="5">
    <source>
        <dbReference type="ARBA" id="ARBA00023242"/>
    </source>
</evidence>
<evidence type="ECO:0000256" key="7">
    <source>
        <dbReference type="SAM" id="MobiDB-lite"/>
    </source>
</evidence>
<dbReference type="SMART" id="SM01401">
    <property type="entry name" value="Sds3"/>
    <property type="match status" value="1"/>
</dbReference>
<reference evidence="10 11" key="1">
    <citation type="submission" date="2018-07" db="EMBL/GenBank/DDBJ databases">
        <title>Genome sequencing of oomycete isolates from Chile give support for New Zealand origin for Phytophthora kernoviae and make available the first Nothophytophthora sp. genome.</title>
        <authorList>
            <person name="Studholme D.J."/>
            <person name="Sanfuentes E."/>
            <person name="Panda P."/>
            <person name="Hill R."/>
            <person name="Sambles C."/>
            <person name="Grant M."/>
            <person name="Williams N.M."/>
            <person name="Mcdougal R.L."/>
        </authorList>
    </citation>
    <scope>NUCLEOTIDE SEQUENCE [LARGE SCALE GENOMIC DNA]</scope>
    <source>
        <strain evidence="9">Chile6</strain>
        <strain evidence="8">Chile7</strain>
    </source>
</reference>
<proteinExistence type="predicted"/>
<evidence type="ECO:0000313" key="11">
    <source>
        <dbReference type="Proteomes" id="UP000284657"/>
    </source>
</evidence>
<evidence type="ECO:0000256" key="3">
    <source>
        <dbReference type="ARBA" id="ARBA00023015"/>
    </source>
</evidence>
<keyword evidence="5" id="KW-0539">Nucleus</keyword>
<feature type="region of interest" description="Disordered" evidence="7">
    <location>
        <begin position="233"/>
        <end position="254"/>
    </location>
</feature>
<feature type="compositionally biased region" description="Basic and acidic residues" evidence="7">
    <location>
        <begin position="238"/>
        <end position="254"/>
    </location>
</feature>
<organism evidence="9 10">
    <name type="scientific">Phytophthora kernoviae</name>
    <dbReference type="NCBI Taxonomy" id="325452"/>
    <lineage>
        <taxon>Eukaryota</taxon>
        <taxon>Sar</taxon>
        <taxon>Stramenopiles</taxon>
        <taxon>Oomycota</taxon>
        <taxon>Peronosporomycetes</taxon>
        <taxon>Peronosporales</taxon>
        <taxon>Peronosporaceae</taxon>
        <taxon>Phytophthora</taxon>
    </lineage>
</organism>
<keyword evidence="6" id="KW-0175">Coiled coil</keyword>
<accession>A0A3F2RPW9</accession>
<evidence type="ECO:0000313" key="8">
    <source>
        <dbReference type="EMBL" id="RLN60850.1"/>
    </source>
</evidence>
<gene>
    <name evidence="8" type="ORF">BBJ29_001874</name>
    <name evidence="9" type="ORF">BBP00_00005064</name>
</gene>
<dbReference type="AlphaFoldDB" id="A0A3F2RPW9"/>
<feature type="compositionally biased region" description="Acidic residues" evidence="7">
    <location>
        <begin position="92"/>
        <end position="101"/>
    </location>
</feature>
<feature type="compositionally biased region" description="Acidic residues" evidence="7">
    <location>
        <begin position="278"/>
        <end position="287"/>
    </location>
</feature>
<dbReference type="Proteomes" id="UP000277300">
    <property type="component" value="Unassembled WGS sequence"/>
</dbReference>
<evidence type="ECO:0000256" key="6">
    <source>
        <dbReference type="SAM" id="Coils"/>
    </source>
</evidence>
<feature type="region of interest" description="Disordered" evidence="7">
    <location>
        <begin position="1"/>
        <end position="122"/>
    </location>
</feature>
<comment type="subcellular location">
    <subcellularLocation>
        <location evidence="1">Nucleus</location>
    </subcellularLocation>
</comment>
<dbReference type="GO" id="GO:0005654">
    <property type="term" value="C:nucleoplasm"/>
    <property type="evidence" value="ECO:0007669"/>
    <property type="project" value="UniProtKB-ARBA"/>
</dbReference>
<keyword evidence="2" id="KW-0678">Repressor</keyword>
<evidence type="ECO:0000313" key="10">
    <source>
        <dbReference type="Proteomes" id="UP000277300"/>
    </source>
</evidence>
<keyword evidence="4" id="KW-0804">Transcription</keyword>
<dbReference type="EMBL" id="MBAD02000942">
    <property type="protein sequence ID" value="RLN60850.1"/>
    <property type="molecule type" value="Genomic_DNA"/>
</dbReference>
<dbReference type="EMBL" id="MBDO02000137">
    <property type="protein sequence ID" value="RLN61963.1"/>
    <property type="molecule type" value="Genomic_DNA"/>
</dbReference>
<evidence type="ECO:0000256" key="1">
    <source>
        <dbReference type="ARBA" id="ARBA00004123"/>
    </source>
</evidence>